<evidence type="ECO:0000313" key="1">
    <source>
        <dbReference type="EMBL" id="VDN89849.1"/>
    </source>
</evidence>
<sequence length="256" mass="29366">MSGGWTTVETSLRSFSEWRIRITQVLPNERADQEGVRIGDIVETINGKNCTNYKMFSAKVRVDMDSFLQKVPVFRNQVPKWIKMRYSIEQKPYMKIFGRSMLTKCKHLKYLPPIPVKPTLQGSAATFNSKCSHNINLDVKVKHMACVAQLLVKFMEMLADREISGYSYIEEDFSDSTQSTAGTRRQLASRYVVIIVLHIFKQNSFNHTNRTKCNVYVTEKQRLNGIPSSFSKISVFSNGFVEENYSLAENPTGQLH</sequence>
<reference evidence="1 2" key="2">
    <citation type="submission" date="2018-11" db="EMBL/GenBank/DDBJ databases">
        <authorList>
            <consortium name="Pathogen Informatics"/>
        </authorList>
    </citation>
    <scope>NUCLEOTIDE SEQUENCE [LARGE SCALE GENOMIC DNA]</scope>
</reference>
<name>A0A158PQX1_BRUPA</name>
<dbReference type="WBParaSite" id="BPAG_0000870101-mRNA-1">
    <property type="protein sequence ID" value="BPAG_0000870101-mRNA-1"/>
    <property type="gene ID" value="BPAG_0000870101"/>
</dbReference>
<protein>
    <submittedName>
        <fullName evidence="3">PDZ domain-containing protein</fullName>
    </submittedName>
</protein>
<dbReference type="InterPro" id="IPR036034">
    <property type="entry name" value="PDZ_sf"/>
</dbReference>
<evidence type="ECO:0000313" key="3">
    <source>
        <dbReference type="WBParaSite" id="BPAG_0000870101-mRNA-1"/>
    </source>
</evidence>
<accession>A0A158PQX1</accession>
<evidence type="ECO:0000313" key="2">
    <source>
        <dbReference type="Proteomes" id="UP000278627"/>
    </source>
</evidence>
<dbReference type="Gene3D" id="2.30.42.10">
    <property type="match status" value="1"/>
</dbReference>
<gene>
    <name evidence="1" type="ORF">BPAG_LOCUS8663</name>
</gene>
<reference evidence="3" key="1">
    <citation type="submission" date="2016-04" db="UniProtKB">
        <authorList>
            <consortium name="WormBaseParasite"/>
        </authorList>
    </citation>
    <scope>IDENTIFICATION</scope>
</reference>
<keyword evidence="2" id="KW-1185">Reference proteome</keyword>
<dbReference type="AlphaFoldDB" id="A0A158PQX1"/>
<dbReference type="SUPFAM" id="SSF50156">
    <property type="entry name" value="PDZ domain-like"/>
    <property type="match status" value="1"/>
</dbReference>
<dbReference type="EMBL" id="UZAD01013138">
    <property type="protein sequence ID" value="VDN89849.1"/>
    <property type="molecule type" value="Genomic_DNA"/>
</dbReference>
<proteinExistence type="predicted"/>
<dbReference type="Proteomes" id="UP000278627">
    <property type="component" value="Unassembled WGS sequence"/>
</dbReference>
<organism evidence="3">
    <name type="scientific">Brugia pahangi</name>
    <name type="common">Filarial nematode worm</name>
    <dbReference type="NCBI Taxonomy" id="6280"/>
    <lineage>
        <taxon>Eukaryota</taxon>
        <taxon>Metazoa</taxon>
        <taxon>Ecdysozoa</taxon>
        <taxon>Nematoda</taxon>
        <taxon>Chromadorea</taxon>
        <taxon>Rhabditida</taxon>
        <taxon>Spirurina</taxon>
        <taxon>Spiruromorpha</taxon>
        <taxon>Filarioidea</taxon>
        <taxon>Onchocercidae</taxon>
        <taxon>Brugia</taxon>
    </lineage>
</organism>